<name>A0A0R0APJ0_9GAMM</name>
<dbReference type="STRING" id="676599.ARC20_17730"/>
<evidence type="ECO:0000313" key="2">
    <source>
        <dbReference type="Proteomes" id="UP000051802"/>
    </source>
</evidence>
<gene>
    <name evidence="1" type="ORF">ARC20_17730</name>
</gene>
<keyword evidence="2" id="KW-1185">Reference proteome</keyword>
<dbReference type="EMBL" id="LLXU01000039">
    <property type="protein sequence ID" value="KRG47206.1"/>
    <property type="molecule type" value="Genomic_DNA"/>
</dbReference>
<reference evidence="1 2" key="1">
    <citation type="submission" date="2015-10" db="EMBL/GenBank/DDBJ databases">
        <title>Genome sequencing and analysis of members of genus Stenotrophomonas.</title>
        <authorList>
            <person name="Patil P.P."/>
            <person name="Midha S."/>
            <person name="Patil P.B."/>
        </authorList>
    </citation>
    <scope>NUCLEOTIDE SEQUENCE [LARGE SCALE GENOMIC DNA]</scope>
    <source>
        <strain evidence="1 2">JCM 16536</strain>
    </source>
</reference>
<comment type="caution">
    <text evidence="1">The sequence shown here is derived from an EMBL/GenBank/DDBJ whole genome shotgun (WGS) entry which is preliminary data.</text>
</comment>
<accession>A0A0R0APJ0</accession>
<dbReference type="AlphaFoldDB" id="A0A0R0APJ0"/>
<protein>
    <submittedName>
        <fullName evidence="1">Uncharacterized protein</fullName>
    </submittedName>
</protein>
<proteinExistence type="predicted"/>
<evidence type="ECO:0000313" key="1">
    <source>
        <dbReference type="EMBL" id="KRG47206.1"/>
    </source>
</evidence>
<organism evidence="1 2">
    <name type="scientific">Stenotrophomonas panacihumi</name>
    <dbReference type="NCBI Taxonomy" id="676599"/>
    <lineage>
        <taxon>Bacteria</taxon>
        <taxon>Pseudomonadati</taxon>
        <taxon>Pseudomonadota</taxon>
        <taxon>Gammaproteobacteria</taxon>
        <taxon>Lysobacterales</taxon>
        <taxon>Lysobacteraceae</taxon>
        <taxon>Stenotrophomonas</taxon>
    </lineage>
</organism>
<sequence>MVTPENHVIEPHQLTWLSLTCEIAREFRRMMDDERLAVAEARPIEPVTDIRSRLRHRRRLRAAAAIKRP</sequence>
<dbReference type="Proteomes" id="UP000051802">
    <property type="component" value="Unassembled WGS sequence"/>
</dbReference>